<dbReference type="Proteomes" id="UP000095280">
    <property type="component" value="Unplaced"/>
</dbReference>
<organism evidence="1 2">
    <name type="scientific">Macrostomum lignano</name>
    <dbReference type="NCBI Taxonomy" id="282301"/>
    <lineage>
        <taxon>Eukaryota</taxon>
        <taxon>Metazoa</taxon>
        <taxon>Spiralia</taxon>
        <taxon>Lophotrochozoa</taxon>
        <taxon>Platyhelminthes</taxon>
        <taxon>Rhabditophora</taxon>
        <taxon>Macrostomorpha</taxon>
        <taxon>Macrostomida</taxon>
        <taxon>Macrostomidae</taxon>
        <taxon>Macrostomum</taxon>
    </lineage>
</organism>
<dbReference type="WBParaSite" id="maker-uti_cns_0006740-snap-gene-0.3-mRNA-1">
    <property type="protein sequence ID" value="maker-uti_cns_0006740-snap-gene-0.3-mRNA-1"/>
    <property type="gene ID" value="maker-uti_cns_0006740-snap-gene-0.3"/>
</dbReference>
<evidence type="ECO:0000313" key="2">
    <source>
        <dbReference type="WBParaSite" id="maker-uti_cns_0006740-snap-gene-0.3-mRNA-1"/>
    </source>
</evidence>
<accession>A0A1I8HKW6</accession>
<dbReference type="WBParaSite" id="maker-uti_cns_0048521-snap-gene-0.5-mRNA-1">
    <property type="protein sequence ID" value="maker-uti_cns_0048521-snap-gene-0.5-mRNA-1"/>
    <property type="gene ID" value="maker-uti_cns_0048521-snap-gene-0.5"/>
</dbReference>
<reference evidence="2 3" key="1">
    <citation type="submission" date="2016-11" db="UniProtKB">
        <authorList>
            <consortium name="WormBaseParasite"/>
        </authorList>
    </citation>
    <scope>IDENTIFICATION</scope>
</reference>
<dbReference type="AlphaFoldDB" id="A0A1I8HKW6"/>
<evidence type="ECO:0000313" key="1">
    <source>
        <dbReference type="Proteomes" id="UP000095280"/>
    </source>
</evidence>
<protein>
    <submittedName>
        <fullName evidence="2 3">Uncharacterized protein</fullName>
    </submittedName>
</protein>
<name>A0A1I8HKW6_9PLAT</name>
<sequence>MATRSSWLTMLTALTTRTLG</sequence>
<keyword evidence="1" id="KW-1185">Reference proteome</keyword>
<proteinExistence type="predicted"/>
<evidence type="ECO:0000313" key="3">
    <source>
        <dbReference type="WBParaSite" id="maker-uti_cns_0048521-snap-gene-0.5-mRNA-1"/>
    </source>
</evidence>